<dbReference type="InterPro" id="IPR042526">
    <property type="entry name" value="Atg5_HR"/>
</dbReference>
<dbReference type="GO" id="GO:0005776">
    <property type="term" value="C:autophagosome"/>
    <property type="evidence" value="ECO:0007669"/>
    <property type="project" value="TreeGrafter"/>
</dbReference>
<keyword evidence="6" id="KW-0472">Membrane</keyword>
<dbReference type="FunFam" id="3.10.20.620:FF:000001">
    <property type="entry name" value="Autophagy related 5"/>
    <property type="match status" value="1"/>
</dbReference>
<keyword evidence="3 6" id="KW-1017">Isopeptide bond</keyword>
<evidence type="ECO:0000256" key="6">
    <source>
        <dbReference type="RuleBase" id="RU361202"/>
    </source>
</evidence>
<sequence length="278" mass="32927">MIRVKKRMAEDREVLREIWDGQIPVCFRLAAEDIHTLQHPEPFYLMVSRLTYFPLVTEKVQKHFSNHVREDTLQQEMWMDYDGQPLKWHYPVGLLFDFYGAEAQLPWNVTVHFKDFPESDILHCEGGRACVQAHYMSVVKEASVLKHRTQLVQSMHPKEHKDLWQGFEKDKFDQFWAINKRLMENPGEQNFKHVPFRLYQPNQSLVQSLVKPVRESGEPSTLKDLLKNVDPELLEHIGVKWRVVTHGIEPPLDMHLQWMSEHLSYADNFLHLVLLPKE</sequence>
<dbReference type="GO" id="GO:0034045">
    <property type="term" value="C:phagophore assembly site membrane"/>
    <property type="evidence" value="ECO:0007669"/>
    <property type="project" value="UniProtKB-SubCell"/>
</dbReference>
<dbReference type="GO" id="GO:0006995">
    <property type="term" value="P:cellular response to nitrogen starvation"/>
    <property type="evidence" value="ECO:0007669"/>
    <property type="project" value="TreeGrafter"/>
</dbReference>
<dbReference type="GO" id="GO:0034274">
    <property type="term" value="C:Atg12-Atg5-Atg16 complex"/>
    <property type="evidence" value="ECO:0007669"/>
    <property type="project" value="TreeGrafter"/>
</dbReference>
<accession>A0AAV6UEA9</accession>
<proteinExistence type="inferred from homology"/>
<comment type="function">
    <text evidence="6">Involved in autophagic vesicle formation.</text>
</comment>
<dbReference type="Pfam" id="PF20637">
    <property type="entry name" value="ATG5_HBR"/>
    <property type="match status" value="1"/>
</dbReference>
<dbReference type="Gene3D" id="1.10.246.190">
    <property type="entry name" value="Autophagy protein Apg5, helix rich domain"/>
    <property type="match status" value="1"/>
</dbReference>
<feature type="domain" description="Autophagy protein ATG5 UblA" evidence="9">
    <location>
        <begin position="18"/>
        <end position="113"/>
    </location>
</feature>
<evidence type="ECO:0000256" key="4">
    <source>
        <dbReference type="ARBA" id="ARBA00022843"/>
    </source>
</evidence>
<dbReference type="InterPro" id="IPR048940">
    <property type="entry name" value="ATG5_HBR"/>
</dbReference>
<dbReference type="GO" id="GO:0019776">
    <property type="term" value="F:Atg8-family ligase activity"/>
    <property type="evidence" value="ECO:0007669"/>
    <property type="project" value="TreeGrafter"/>
</dbReference>
<dbReference type="GO" id="GO:0007033">
    <property type="term" value="P:vacuole organization"/>
    <property type="evidence" value="ECO:0007669"/>
    <property type="project" value="UniProtKB-ARBA"/>
</dbReference>
<keyword evidence="5 6" id="KW-0072">Autophagy</keyword>
<comment type="similarity">
    <text evidence="2 6">Belongs to the ATG5 family.</text>
</comment>
<dbReference type="GO" id="GO:0061908">
    <property type="term" value="C:phagophore"/>
    <property type="evidence" value="ECO:0007669"/>
    <property type="project" value="TreeGrafter"/>
</dbReference>
<comment type="subunit">
    <text evidence="6">Conjugated with ATG12.</text>
</comment>
<evidence type="ECO:0000256" key="3">
    <source>
        <dbReference type="ARBA" id="ARBA00022499"/>
    </source>
</evidence>
<dbReference type="EMBL" id="JAFNEN010000482">
    <property type="protein sequence ID" value="KAG8182079.1"/>
    <property type="molecule type" value="Genomic_DNA"/>
</dbReference>
<evidence type="ECO:0000256" key="1">
    <source>
        <dbReference type="ARBA" id="ARBA00004623"/>
    </source>
</evidence>
<evidence type="ECO:0000313" key="10">
    <source>
        <dbReference type="EMBL" id="KAG8182079.1"/>
    </source>
</evidence>
<dbReference type="InterPro" id="IPR048939">
    <property type="entry name" value="ATG5_UblA"/>
</dbReference>
<dbReference type="Gene3D" id="3.10.20.620">
    <property type="match status" value="1"/>
</dbReference>
<dbReference type="GO" id="GO:0034727">
    <property type="term" value="P:piecemeal microautophagy of the nucleus"/>
    <property type="evidence" value="ECO:0007669"/>
    <property type="project" value="TreeGrafter"/>
</dbReference>
<name>A0AAV6UEA9_9ARAC</name>
<evidence type="ECO:0000256" key="5">
    <source>
        <dbReference type="ARBA" id="ARBA00023006"/>
    </source>
</evidence>
<dbReference type="GO" id="GO:0000422">
    <property type="term" value="P:autophagy of mitochondrion"/>
    <property type="evidence" value="ECO:0007669"/>
    <property type="project" value="TreeGrafter"/>
</dbReference>
<feature type="domain" description="Autophagy protein ATG5 UblB" evidence="7">
    <location>
        <begin position="193"/>
        <end position="274"/>
    </location>
</feature>
<dbReference type="GO" id="GO:0044233">
    <property type="term" value="C:mitochondria-associated endoplasmic reticulum membrane contact site"/>
    <property type="evidence" value="ECO:0007669"/>
    <property type="project" value="TreeGrafter"/>
</dbReference>
<keyword evidence="4 6" id="KW-0832">Ubl conjugation</keyword>
<protein>
    <recommendedName>
        <fullName evidence="6">Autophagy protein 5</fullName>
    </recommendedName>
</protein>
<evidence type="ECO:0000259" key="7">
    <source>
        <dbReference type="Pfam" id="PF04106"/>
    </source>
</evidence>
<organism evidence="10 11">
    <name type="scientific">Oedothorax gibbosus</name>
    <dbReference type="NCBI Taxonomy" id="931172"/>
    <lineage>
        <taxon>Eukaryota</taxon>
        <taxon>Metazoa</taxon>
        <taxon>Ecdysozoa</taxon>
        <taxon>Arthropoda</taxon>
        <taxon>Chelicerata</taxon>
        <taxon>Arachnida</taxon>
        <taxon>Araneae</taxon>
        <taxon>Araneomorphae</taxon>
        <taxon>Entelegynae</taxon>
        <taxon>Araneoidea</taxon>
        <taxon>Linyphiidae</taxon>
        <taxon>Erigoninae</taxon>
        <taxon>Oedothorax</taxon>
    </lineage>
</organism>
<dbReference type="PANTHER" id="PTHR13040">
    <property type="entry name" value="AUTOPHAGY PROTEIN 5"/>
    <property type="match status" value="1"/>
</dbReference>
<dbReference type="AlphaFoldDB" id="A0AAV6UEA9"/>
<dbReference type="InterPro" id="IPR042527">
    <property type="entry name" value="Atg5_UblA_dom_sf"/>
</dbReference>
<dbReference type="Gene3D" id="3.10.20.90">
    <property type="entry name" value="Phosphatidylinositol 3-kinase Catalytic Subunit, Chain A, domain 1"/>
    <property type="match status" value="1"/>
</dbReference>
<keyword evidence="11" id="KW-1185">Reference proteome</keyword>
<evidence type="ECO:0000259" key="8">
    <source>
        <dbReference type="Pfam" id="PF20637"/>
    </source>
</evidence>
<evidence type="ECO:0000259" key="9">
    <source>
        <dbReference type="Pfam" id="PF20638"/>
    </source>
</evidence>
<reference evidence="10 11" key="1">
    <citation type="journal article" date="2022" name="Nat. Ecol. Evol.">
        <title>A masculinizing supergene underlies an exaggerated male reproductive morph in a spider.</title>
        <authorList>
            <person name="Hendrickx F."/>
            <person name="De Corte Z."/>
            <person name="Sonet G."/>
            <person name="Van Belleghem S.M."/>
            <person name="Kostlbacher S."/>
            <person name="Vangestel C."/>
        </authorList>
    </citation>
    <scope>NUCLEOTIDE SEQUENCE [LARGE SCALE GENOMIC DNA]</scope>
    <source>
        <strain evidence="10">W744_W776</strain>
    </source>
</reference>
<evidence type="ECO:0000313" key="11">
    <source>
        <dbReference type="Proteomes" id="UP000827092"/>
    </source>
</evidence>
<feature type="domain" description="Autophagy protein ATG5 alpha-helical bundle region" evidence="8">
    <location>
        <begin position="130"/>
        <end position="184"/>
    </location>
</feature>
<comment type="subcellular location">
    <subcellularLocation>
        <location evidence="1 6">Preautophagosomal structure membrane</location>
        <topology evidence="1 6">Peripheral membrane protein</topology>
    </subcellularLocation>
</comment>
<comment type="caution">
    <text evidence="10">The sequence shown here is derived from an EMBL/GenBank/DDBJ whole genome shotgun (WGS) entry which is preliminary data.</text>
</comment>
<evidence type="ECO:0000256" key="2">
    <source>
        <dbReference type="ARBA" id="ARBA00006910"/>
    </source>
</evidence>
<dbReference type="Pfam" id="PF20638">
    <property type="entry name" value="ATG5_UblA"/>
    <property type="match status" value="1"/>
</dbReference>
<dbReference type="FunFam" id="3.10.20.90:FF:000100">
    <property type="entry name" value="Autophagy related 5"/>
    <property type="match status" value="1"/>
</dbReference>
<dbReference type="Pfam" id="PF04106">
    <property type="entry name" value="ATG5_UblB"/>
    <property type="match status" value="1"/>
</dbReference>
<dbReference type="PANTHER" id="PTHR13040:SF2">
    <property type="entry name" value="AUTOPHAGY PROTEIN 5"/>
    <property type="match status" value="1"/>
</dbReference>
<gene>
    <name evidence="10" type="ORF">JTE90_008614</name>
</gene>
<dbReference type="InterPro" id="IPR048318">
    <property type="entry name" value="ATG5_UblB"/>
</dbReference>
<dbReference type="Proteomes" id="UP000827092">
    <property type="component" value="Unassembled WGS sequence"/>
</dbReference>
<dbReference type="InterPro" id="IPR007239">
    <property type="entry name" value="Atg5"/>
</dbReference>